<feature type="signal peptide" evidence="1">
    <location>
        <begin position="1"/>
        <end position="21"/>
    </location>
</feature>
<dbReference type="Proteomes" id="UP000626370">
    <property type="component" value="Unassembled WGS sequence"/>
</dbReference>
<name>A0ABQ3IS10_9GAMM</name>
<dbReference type="Gene3D" id="2.60.40.1730">
    <property type="entry name" value="tricorn interacting facor f3 domain"/>
    <property type="match status" value="1"/>
</dbReference>
<keyword evidence="4" id="KW-1185">Reference proteome</keyword>
<organism evidence="3 4">
    <name type="scientific">Thalassotalea profundi</name>
    <dbReference type="NCBI Taxonomy" id="2036687"/>
    <lineage>
        <taxon>Bacteria</taxon>
        <taxon>Pseudomonadati</taxon>
        <taxon>Pseudomonadota</taxon>
        <taxon>Gammaproteobacteria</taxon>
        <taxon>Alteromonadales</taxon>
        <taxon>Colwelliaceae</taxon>
        <taxon>Thalassotalea</taxon>
    </lineage>
</organism>
<dbReference type="PANTHER" id="PTHR45726:SF3">
    <property type="entry name" value="LEUKOTRIENE A-4 HYDROLASE"/>
    <property type="match status" value="1"/>
</dbReference>
<keyword evidence="1" id="KW-0732">Signal</keyword>
<dbReference type="SUPFAM" id="SSF55486">
    <property type="entry name" value="Metalloproteases ('zincins'), catalytic domain"/>
    <property type="match status" value="1"/>
</dbReference>
<dbReference type="InterPro" id="IPR027268">
    <property type="entry name" value="Peptidase_M4/M1_CTD_sf"/>
</dbReference>
<gene>
    <name evidence="3" type="ORF">GCM10011501_18220</name>
</gene>
<evidence type="ECO:0000256" key="1">
    <source>
        <dbReference type="SAM" id="SignalP"/>
    </source>
</evidence>
<feature type="chain" id="PRO_5047400266" evidence="1">
    <location>
        <begin position="22"/>
        <end position="554"/>
    </location>
</feature>
<reference evidence="4" key="1">
    <citation type="journal article" date="2019" name="Int. J. Syst. Evol. Microbiol.">
        <title>The Global Catalogue of Microorganisms (GCM) 10K type strain sequencing project: providing services to taxonomists for standard genome sequencing and annotation.</title>
        <authorList>
            <consortium name="The Broad Institute Genomics Platform"/>
            <consortium name="The Broad Institute Genome Sequencing Center for Infectious Disease"/>
            <person name="Wu L."/>
            <person name="Ma J."/>
        </authorList>
    </citation>
    <scope>NUCLEOTIDE SEQUENCE [LARGE SCALE GENOMIC DNA]</scope>
    <source>
        <strain evidence="4">CGMCC 1.15922</strain>
    </source>
</reference>
<dbReference type="EMBL" id="BNAH01000006">
    <property type="protein sequence ID" value="GHE89114.1"/>
    <property type="molecule type" value="Genomic_DNA"/>
</dbReference>
<dbReference type="SUPFAM" id="SSF63737">
    <property type="entry name" value="Leukotriene A4 hydrolase N-terminal domain"/>
    <property type="match status" value="1"/>
</dbReference>
<evidence type="ECO:0000259" key="2">
    <source>
        <dbReference type="Pfam" id="PF01433"/>
    </source>
</evidence>
<feature type="domain" description="Peptidase M1 membrane alanine aminopeptidase" evidence="2">
    <location>
        <begin position="274"/>
        <end position="476"/>
    </location>
</feature>
<comment type="caution">
    <text evidence="3">The sequence shown here is derived from an EMBL/GenBank/DDBJ whole genome shotgun (WGS) entry which is preliminary data.</text>
</comment>
<evidence type="ECO:0000313" key="4">
    <source>
        <dbReference type="Proteomes" id="UP000626370"/>
    </source>
</evidence>
<dbReference type="CDD" id="cd09603">
    <property type="entry name" value="M1_APN_like"/>
    <property type="match status" value="1"/>
</dbReference>
<dbReference type="Gene3D" id="1.10.390.10">
    <property type="entry name" value="Neutral Protease Domain 2"/>
    <property type="match status" value="1"/>
</dbReference>
<evidence type="ECO:0000313" key="3">
    <source>
        <dbReference type="EMBL" id="GHE89114.1"/>
    </source>
</evidence>
<accession>A0ABQ3IS10</accession>
<proteinExistence type="predicted"/>
<protein>
    <submittedName>
        <fullName evidence="3">Peptidase M1</fullName>
    </submittedName>
</protein>
<sequence length="554" mass="64116">MRIFYCVLILLFCMSVFPANTTEVFDQKESVTRQDILRGSITPERAWWDVSHYTLQLNVNPKEQTISGINTITYRVLSEKKRLQIELQAPMVLHKALQNKQELAIEKDGYSYFISLNETHEIGSEHQVVLYFSGKPHVAKKAPWDGGITWSKDDNNIDFIASSNQGIGASIWWPNKDHAYDEPDLGVDIIVEVPEHLVNVSNGRLFSVDHNKTSKTKTYHWQVKNPINNYGININIGDYVHFGEQYQGENGLLDMDYWVLKDNLTKAKTQFKEAKRTIEALEYWFGPYPFYQDSYKLVEAPYLGMEHQSSVTYGNGYQNGYLGRDLSGMGPGMLFDFIIVHETGHEWFANNITNVDVADMWIHESFTNYSESLFLEYHFDKATAYKYIRGLRVNIHNKSPIIGQYNANKTGSGDMYYKGSNMLHTIRQIVDNDIQWREILRGLNKVFYHQTVTTQQVEEYIIKQAEKDLSKVFDQYLRNTDIPMLEYAVIDKNMKVRWGNVVDGFNMPVRLFIDGKATWLSPTNQWTSIELPKMSAKIKVDPNFYISTLNITGH</sequence>
<dbReference type="RefSeq" id="WP_189377956.1">
    <property type="nucleotide sequence ID" value="NZ_BNAH01000006.1"/>
</dbReference>
<dbReference type="InterPro" id="IPR034015">
    <property type="entry name" value="M1_LTA4H"/>
</dbReference>
<dbReference type="PANTHER" id="PTHR45726">
    <property type="entry name" value="LEUKOTRIENE A-4 HYDROLASE"/>
    <property type="match status" value="1"/>
</dbReference>
<dbReference type="InterPro" id="IPR014782">
    <property type="entry name" value="Peptidase_M1_dom"/>
</dbReference>
<dbReference type="Pfam" id="PF01433">
    <property type="entry name" value="Peptidase_M1"/>
    <property type="match status" value="1"/>
</dbReference>
<dbReference type="InterPro" id="IPR042097">
    <property type="entry name" value="Aminopeptidase_N-like_N_sf"/>
</dbReference>